<dbReference type="InterPro" id="IPR048840">
    <property type="entry name" value="PolA_pol_NTPase"/>
</dbReference>
<gene>
    <name evidence="18" type="ORF">M0R45_009538</name>
</gene>
<dbReference type="Pfam" id="PF04928">
    <property type="entry name" value="PAP_central"/>
    <property type="match status" value="1"/>
</dbReference>
<keyword evidence="4 12" id="KW-0507">mRNA processing</keyword>
<dbReference type="PANTHER" id="PTHR10682:SF10">
    <property type="entry name" value="POLYNUCLEOTIDE ADENYLYLTRANSFERASE"/>
    <property type="match status" value="1"/>
</dbReference>
<dbReference type="Gene3D" id="3.30.70.590">
    <property type="entry name" value="Poly(A) polymerase predicted RNA binding domain"/>
    <property type="match status" value="2"/>
</dbReference>
<evidence type="ECO:0000256" key="5">
    <source>
        <dbReference type="ARBA" id="ARBA00022679"/>
    </source>
</evidence>
<evidence type="ECO:0000256" key="14">
    <source>
        <dbReference type="PIRSR" id="PIRSR018425-2"/>
    </source>
</evidence>
<dbReference type="GO" id="GO:0046872">
    <property type="term" value="F:metal ion binding"/>
    <property type="evidence" value="ECO:0007669"/>
    <property type="project" value="UniProtKB-KW"/>
</dbReference>
<keyword evidence="10 14" id="KW-0460">Magnesium</keyword>
<keyword evidence="7 14" id="KW-0479">Metal-binding</keyword>
<dbReference type="SUPFAM" id="SSF55003">
    <property type="entry name" value="PAP/Archaeal CCA-adding enzyme, C-terminal domain"/>
    <property type="match status" value="1"/>
</dbReference>
<evidence type="ECO:0000313" key="18">
    <source>
        <dbReference type="EMBL" id="KAK9943949.1"/>
    </source>
</evidence>
<comment type="catalytic activity">
    <reaction evidence="12">
        <text>RNA(n) + ATP = RNA(n)-3'-adenine ribonucleotide + diphosphate</text>
        <dbReference type="Rhea" id="RHEA:11332"/>
        <dbReference type="Rhea" id="RHEA-COMP:14527"/>
        <dbReference type="Rhea" id="RHEA-COMP:17347"/>
        <dbReference type="ChEBI" id="CHEBI:30616"/>
        <dbReference type="ChEBI" id="CHEBI:33019"/>
        <dbReference type="ChEBI" id="CHEBI:140395"/>
        <dbReference type="ChEBI" id="CHEBI:173115"/>
        <dbReference type="EC" id="2.7.7.19"/>
    </reaction>
</comment>
<keyword evidence="8 12" id="KW-0547">Nucleotide-binding</keyword>
<feature type="binding site" evidence="14">
    <location>
        <position position="93"/>
    </location>
    <ligand>
        <name>Mg(2+)</name>
        <dbReference type="ChEBI" id="CHEBI:18420"/>
        <label>1</label>
        <note>catalytic</note>
    </ligand>
</feature>
<evidence type="ECO:0000256" key="1">
    <source>
        <dbReference type="ARBA" id="ARBA00001936"/>
    </source>
</evidence>
<keyword evidence="5 12" id="KW-0808">Transferase</keyword>
<dbReference type="EMBL" id="JBEDUW010000002">
    <property type="protein sequence ID" value="KAK9943949.1"/>
    <property type="molecule type" value="Genomic_DNA"/>
</dbReference>
<dbReference type="Gene3D" id="1.10.1410.10">
    <property type="match status" value="2"/>
</dbReference>
<evidence type="ECO:0000256" key="10">
    <source>
        <dbReference type="ARBA" id="ARBA00022842"/>
    </source>
</evidence>
<evidence type="ECO:0000256" key="13">
    <source>
        <dbReference type="PIRSR" id="PIRSR018425-1"/>
    </source>
</evidence>
<dbReference type="PANTHER" id="PTHR10682">
    <property type="entry name" value="POLY A POLYMERASE"/>
    <property type="match status" value="1"/>
</dbReference>
<sequence length="533" mass="60231">MGLGITDPISLGGATELDAIESRKLNKYLRDSGLYESREESASREEILGRLDQIVKIWIRRISQAKGFNVDEANAKIFTFGSYRLGVHGPGADIDTLCVGPIYATREQDFFGELYSILSQMPDQVTDLNPVPDAYVPVMKFKFSGVSIDLVYARLSLHVIPQDLDVSSQHNSILAHFLVSNFRTTLRCIRLWAKRRGVYSNAAGFLGGINWALLVARICQLYPNALPNVLVSRFFKVYTMWRWPNPVMLCHIKQECSLSSLRHQIDISIRTQGTQGNDADDDYRKWKGWVESRLRQLVLKIESHTGDMLQCRPFPGDFADKSKPFHCSYFMGLQRKQGVHEGEQFQFDMNECVEDFKRAVYVYKFKKTGMQIRVSHVKRRDLPNFVFPGGIRPREEGNLPLLDQIAINTVSAASSSKEMEKPARESYICPQDLAKELNEIEDDRHQDKDFAAGNMNNSHMQPTIQSASDAVLPVKSCNGSDPSTVSCSYNGGLDLEELETSENLWCRPSLNSEPVAQRKPVIKLNFISLANGN</sequence>
<dbReference type="InterPro" id="IPR007010">
    <property type="entry name" value="PolA_pol_RNA-bd_dom"/>
</dbReference>
<dbReference type="GO" id="GO:0031123">
    <property type="term" value="P:RNA 3'-end processing"/>
    <property type="evidence" value="ECO:0007669"/>
    <property type="project" value="InterPro"/>
</dbReference>
<dbReference type="GO" id="GO:0005524">
    <property type="term" value="F:ATP binding"/>
    <property type="evidence" value="ECO:0007669"/>
    <property type="project" value="UniProtKB-UniRule"/>
</dbReference>
<feature type="domain" description="Poly(A) polymerase nucleotidyltransferase" evidence="17">
    <location>
        <begin position="4"/>
        <end position="168"/>
    </location>
</feature>
<evidence type="ECO:0000259" key="15">
    <source>
        <dbReference type="Pfam" id="PF04926"/>
    </source>
</evidence>
<feature type="binding site" evidence="13">
    <location>
        <begin position="93"/>
        <end position="95"/>
    </location>
    <ligand>
        <name>ATP</name>
        <dbReference type="ChEBI" id="CHEBI:30616"/>
    </ligand>
</feature>
<dbReference type="Pfam" id="PF04926">
    <property type="entry name" value="PAP_RNA-bind"/>
    <property type="match status" value="1"/>
</dbReference>
<comment type="subcellular location">
    <subcellularLocation>
        <location evidence="2 12">Nucleus</location>
    </subcellularLocation>
</comment>
<dbReference type="FunFam" id="3.30.460.10:FF:000002">
    <property type="entry name" value="Poly(A) polymerase alpha, putative"/>
    <property type="match status" value="1"/>
</dbReference>
<feature type="binding site" evidence="13">
    <location>
        <begin position="80"/>
        <end position="82"/>
    </location>
    <ligand>
        <name>ATP</name>
        <dbReference type="ChEBI" id="CHEBI:30616"/>
    </ligand>
</feature>
<evidence type="ECO:0000256" key="4">
    <source>
        <dbReference type="ARBA" id="ARBA00022664"/>
    </source>
</evidence>
<comment type="cofactor">
    <cofactor evidence="1">
        <name>Mn(2+)</name>
        <dbReference type="ChEBI" id="CHEBI:29035"/>
    </cofactor>
</comment>
<dbReference type="GO" id="GO:0003723">
    <property type="term" value="F:RNA binding"/>
    <property type="evidence" value="ECO:0007669"/>
    <property type="project" value="UniProtKB-UniRule"/>
</dbReference>
<comment type="similarity">
    <text evidence="3 12">Belongs to the poly(A) polymerase family.</text>
</comment>
<dbReference type="InterPro" id="IPR043519">
    <property type="entry name" value="NT_sf"/>
</dbReference>
<feature type="binding site" evidence="14">
    <location>
        <position position="149"/>
    </location>
    <ligand>
        <name>Mg(2+)</name>
        <dbReference type="ChEBI" id="CHEBI:18420"/>
        <label>2</label>
        <note>catalytic</note>
    </ligand>
</feature>
<reference evidence="18 19" key="1">
    <citation type="journal article" date="2023" name="G3 (Bethesda)">
        <title>A chromosome-length genome assembly and annotation of blackberry (Rubus argutus, cv. 'Hillquist').</title>
        <authorList>
            <person name="Bruna T."/>
            <person name="Aryal R."/>
            <person name="Dudchenko O."/>
            <person name="Sargent D.J."/>
            <person name="Mead D."/>
            <person name="Buti M."/>
            <person name="Cavallini A."/>
            <person name="Hytonen T."/>
            <person name="Andres J."/>
            <person name="Pham M."/>
            <person name="Weisz D."/>
            <person name="Mascagni F."/>
            <person name="Usai G."/>
            <person name="Natali L."/>
            <person name="Bassil N."/>
            <person name="Fernandez G.E."/>
            <person name="Lomsadze A."/>
            <person name="Armour M."/>
            <person name="Olukolu B."/>
            <person name="Poorten T."/>
            <person name="Britton C."/>
            <person name="Davik J."/>
            <person name="Ashrafi H."/>
            <person name="Aiden E.L."/>
            <person name="Borodovsky M."/>
            <person name="Worthington M."/>
        </authorList>
    </citation>
    <scope>NUCLEOTIDE SEQUENCE [LARGE SCALE GENOMIC DNA]</scope>
    <source>
        <strain evidence="18">PI 553951</strain>
    </source>
</reference>
<evidence type="ECO:0000313" key="19">
    <source>
        <dbReference type="Proteomes" id="UP001457282"/>
    </source>
</evidence>
<dbReference type="GO" id="GO:0005634">
    <property type="term" value="C:nucleus"/>
    <property type="evidence" value="ECO:0007669"/>
    <property type="project" value="UniProtKB-SubCell"/>
</dbReference>
<evidence type="ECO:0000256" key="8">
    <source>
        <dbReference type="ARBA" id="ARBA00022741"/>
    </source>
</evidence>
<evidence type="ECO:0000259" key="16">
    <source>
        <dbReference type="Pfam" id="PF04928"/>
    </source>
</evidence>
<organism evidence="18 19">
    <name type="scientific">Rubus argutus</name>
    <name type="common">Southern blackberry</name>
    <dbReference type="NCBI Taxonomy" id="59490"/>
    <lineage>
        <taxon>Eukaryota</taxon>
        <taxon>Viridiplantae</taxon>
        <taxon>Streptophyta</taxon>
        <taxon>Embryophyta</taxon>
        <taxon>Tracheophyta</taxon>
        <taxon>Spermatophyta</taxon>
        <taxon>Magnoliopsida</taxon>
        <taxon>eudicotyledons</taxon>
        <taxon>Gunneridae</taxon>
        <taxon>Pentapetalae</taxon>
        <taxon>rosids</taxon>
        <taxon>fabids</taxon>
        <taxon>Rosales</taxon>
        <taxon>Rosaceae</taxon>
        <taxon>Rosoideae</taxon>
        <taxon>Rosoideae incertae sedis</taxon>
        <taxon>Rubus</taxon>
    </lineage>
</organism>
<dbReference type="EC" id="2.7.7.19" evidence="12"/>
<dbReference type="InterPro" id="IPR014492">
    <property type="entry name" value="PolyA_polymerase"/>
</dbReference>
<evidence type="ECO:0000256" key="2">
    <source>
        <dbReference type="ARBA" id="ARBA00004123"/>
    </source>
</evidence>
<dbReference type="GO" id="GO:0006397">
    <property type="term" value="P:mRNA processing"/>
    <property type="evidence" value="ECO:0007669"/>
    <property type="project" value="UniProtKB-KW"/>
</dbReference>
<dbReference type="Gene3D" id="3.30.460.10">
    <property type="entry name" value="Beta Polymerase, domain 2"/>
    <property type="match status" value="1"/>
</dbReference>
<feature type="binding site" evidence="14">
    <location>
        <position position="95"/>
    </location>
    <ligand>
        <name>Mg(2+)</name>
        <dbReference type="ChEBI" id="CHEBI:18420"/>
        <label>2</label>
        <note>catalytic</note>
    </ligand>
</feature>
<evidence type="ECO:0000256" key="9">
    <source>
        <dbReference type="ARBA" id="ARBA00022840"/>
    </source>
</evidence>
<accession>A0AAW1Y6V3</accession>
<comment type="caution">
    <text evidence="18">The sequence shown here is derived from an EMBL/GenBank/DDBJ whole genome shotgun (WGS) entry which is preliminary data.</text>
</comment>
<comment type="function">
    <text evidence="12">Polymerase that creates the 3'-poly(A) tail of mRNA's.</text>
</comment>
<dbReference type="InterPro" id="IPR011068">
    <property type="entry name" value="NuclTrfase_I-like_C"/>
</dbReference>
<protein>
    <recommendedName>
        <fullName evidence="12">Poly(A) polymerase</fullName>
        <ecNumber evidence="12">2.7.7.19</ecNumber>
    </recommendedName>
</protein>
<dbReference type="SUPFAM" id="SSF81631">
    <property type="entry name" value="PAP/OAS1 substrate-binding domain"/>
    <property type="match status" value="1"/>
</dbReference>
<dbReference type="CDD" id="cd05402">
    <property type="entry name" value="NT_PAP_TUTase"/>
    <property type="match status" value="1"/>
</dbReference>
<evidence type="ECO:0000256" key="3">
    <source>
        <dbReference type="ARBA" id="ARBA00010912"/>
    </source>
</evidence>
<dbReference type="InterPro" id="IPR007012">
    <property type="entry name" value="PolA_pol_cen_dom"/>
</dbReference>
<evidence type="ECO:0000259" key="17">
    <source>
        <dbReference type="Pfam" id="PF20750"/>
    </source>
</evidence>
<keyword evidence="6" id="KW-0548">Nucleotidyltransferase</keyword>
<dbReference type="AlphaFoldDB" id="A0AAW1Y6V3"/>
<proteinExistence type="inferred from homology"/>
<keyword evidence="19" id="KW-1185">Reference proteome</keyword>
<evidence type="ECO:0000256" key="11">
    <source>
        <dbReference type="ARBA" id="ARBA00023242"/>
    </source>
</evidence>
<dbReference type="GO" id="GO:1990817">
    <property type="term" value="F:poly(A) RNA polymerase activity"/>
    <property type="evidence" value="ECO:0007669"/>
    <property type="project" value="UniProtKB-UniRule"/>
</dbReference>
<feature type="binding site" evidence="14">
    <location>
        <position position="95"/>
    </location>
    <ligand>
        <name>Mg(2+)</name>
        <dbReference type="ChEBI" id="CHEBI:18420"/>
        <label>1</label>
        <note>catalytic</note>
    </ligand>
</feature>
<feature type="domain" description="Poly(A) polymerase RNA-binding" evidence="15">
    <location>
        <begin position="321"/>
        <end position="393"/>
    </location>
</feature>
<dbReference type="SUPFAM" id="SSF81301">
    <property type="entry name" value="Nucleotidyltransferase"/>
    <property type="match status" value="1"/>
</dbReference>
<comment type="cofactor">
    <cofactor evidence="14">
        <name>Mg(2+)</name>
        <dbReference type="ChEBI" id="CHEBI:18420"/>
    </cofactor>
    <text evidence="14">Binds 2 magnesium ions. Also active with manganese.</text>
</comment>
<feature type="domain" description="Poly(A) polymerase central" evidence="16">
    <location>
        <begin position="181"/>
        <end position="255"/>
    </location>
</feature>
<feature type="binding site" evidence="13">
    <location>
        <position position="199"/>
    </location>
    <ligand>
        <name>ATP</name>
        <dbReference type="ChEBI" id="CHEBI:30616"/>
    </ligand>
</feature>
<keyword evidence="11 12" id="KW-0539">Nucleus</keyword>
<evidence type="ECO:0000256" key="12">
    <source>
        <dbReference type="PIRNR" id="PIRNR018425"/>
    </source>
</evidence>
<dbReference type="PIRSF" id="PIRSF018425">
    <property type="entry name" value="PolyA_polymerase"/>
    <property type="match status" value="1"/>
</dbReference>
<keyword evidence="9 12" id="KW-0067">ATP-binding</keyword>
<name>A0AAW1Y6V3_RUBAR</name>
<feature type="binding site" evidence="13">
    <location>
        <position position="149"/>
    </location>
    <ligand>
        <name>ATP</name>
        <dbReference type="ChEBI" id="CHEBI:30616"/>
    </ligand>
</feature>
<feature type="binding site" evidence="14">
    <location>
        <position position="93"/>
    </location>
    <ligand>
        <name>Mg(2+)</name>
        <dbReference type="ChEBI" id="CHEBI:18420"/>
        <label>2</label>
        <note>catalytic</note>
    </ligand>
</feature>
<dbReference type="Proteomes" id="UP001457282">
    <property type="component" value="Unassembled WGS sequence"/>
</dbReference>
<evidence type="ECO:0000256" key="6">
    <source>
        <dbReference type="ARBA" id="ARBA00022695"/>
    </source>
</evidence>
<evidence type="ECO:0000256" key="7">
    <source>
        <dbReference type="ARBA" id="ARBA00022723"/>
    </source>
</evidence>
<dbReference type="Pfam" id="PF20750">
    <property type="entry name" value="PAP_NTPase"/>
    <property type="match status" value="1"/>
</dbReference>